<keyword evidence="1" id="KW-0614">Plasmid</keyword>
<evidence type="ECO:0000313" key="2">
    <source>
        <dbReference type="Proteomes" id="UP000679498"/>
    </source>
</evidence>
<dbReference type="GeneID" id="88813508"/>
<reference evidence="1 2" key="1">
    <citation type="submission" date="2021-05" db="EMBL/GenBank/DDBJ databases">
        <title>Biocontrol using Exiguobacterium acetylicum SI17 against litchi downy blight caused by Peronophythora litchii.</title>
        <authorList>
            <person name="Zheng L."/>
        </authorList>
    </citation>
    <scope>NUCLEOTIDE SEQUENCE [LARGE SCALE GENOMIC DNA]</scope>
    <source>
        <strain evidence="1 2">SI17</strain>
        <plasmid evidence="1 2">p4</plasmid>
    </source>
</reference>
<keyword evidence="2" id="KW-1185">Reference proteome</keyword>
<accession>A0ABX8GER3</accession>
<protein>
    <submittedName>
        <fullName evidence="1">DUF5348 domain-containing protein</fullName>
    </submittedName>
</protein>
<gene>
    <name evidence="1" type="ORF">KKI46_17530</name>
</gene>
<proteinExistence type="predicted"/>
<dbReference type="RefSeq" id="WP_214814115.1">
    <property type="nucleotide sequence ID" value="NZ_CP075901.1"/>
</dbReference>
<dbReference type="EMBL" id="CP075901">
    <property type="protein sequence ID" value="QWB31961.1"/>
    <property type="molecule type" value="Genomic_DNA"/>
</dbReference>
<dbReference type="Proteomes" id="UP000679498">
    <property type="component" value="Plasmid p4"/>
</dbReference>
<sequence length="152" mass="17613">MLPSTSKNALQSLTELSKELERSLKQIGYEKGTDTFDEVNFPEYTDPRDSEFVQSRLIQVLQTLDTISEDIMYLNQPVRTKGYLIKQKNGRFSLNDIELRSGMLVEILDDDFEWRLTRIEYGGDYASPFSHYYAVALGKNIALDSRECRIRV</sequence>
<name>A0ABX8GER3_EXIAC</name>
<evidence type="ECO:0000313" key="1">
    <source>
        <dbReference type="EMBL" id="QWB31961.1"/>
    </source>
</evidence>
<geneLocation type="plasmid" evidence="1 2">
    <name>p4</name>
</geneLocation>
<organism evidence="1 2">
    <name type="scientific">Exiguobacterium acetylicum</name>
    <name type="common">Brevibacterium acetylicum</name>
    <dbReference type="NCBI Taxonomy" id="41170"/>
    <lineage>
        <taxon>Bacteria</taxon>
        <taxon>Bacillati</taxon>
        <taxon>Bacillota</taxon>
        <taxon>Bacilli</taxon>
        <taxon>Bacillales</taxon>
        <taxon>Bacillales Family XII. Incertae Sedis</taxon>
        <taxon>Exiguobacterium</taxon>
    </lineage>
</organism>